<reference evidence="4" key="1">
    <citation type="submission" date="2013-02" db="EMBL/GenBank/DDBJ databases">
        <title>The complete genome sequence of Corynebacterium casei LMG S-19264 (=DSM 44701).</title>
        <authorList>
            <person name="Ruckert C."/>
            <person name="Albersmeier A."/>
            <person name="Kalinowski J."/>
        </authorList>
    </citation>
    <scope>NUCLEOTIDE SEQUENCE [LARGE SCALE GENOMIC DNA]</scope>
    <source>
        <strain evidence="4">LMG S-19264</strain>
    </source>
</reference>
<dbReference type="InterPro" id="IPR000835">
    <property type="entry name" value="HTH_MarR-typ"/>
</dbReference>
<evidence type="ECO:0000313" key="4">
    <source>
        <dbReference type="Proteomes" id="UP000019226"/>
    </source>
</evidence>
<dbReference type="Pfam" id="PF12802">
    <property type="entry name" value="MarR_2"/>
    <property type="match status" value="1"/>
</dbReference>
<dbReference type="InterPro" id="IPR036390">
    <property type="entry name" value="WH_DNA-bd_sf"/>
</dbReference>
<name>A0ABM5PR74_9CORY</name>
<keyword evidence="4" id="KW-1185">Reference proteome</keyword>
<dbReference type="InterPro" id="IPR011991">
    <property type="entry name" value="ArsR-like_HTH"/>
</dbReference>
<feature type="domain" description="HTH marR-type" evidence="2">
    <location>
        <begin position="56"/>
        <end position="108"/>
    </location>
</feature>
<protein>
    <recommendedName>
        <fullName evidence="2">HTH marR-type domain-containing protein</fullName>
    </recommendedName>
</protein>
<dbReference type="SUPFAM" id="SSF46785">
    <property type="entry name" value="Winged helix' DNA-binding domain"/>
    <property type="match status" value="1"/>
</dbReference>
<evidence type="ECO:0000256" key="1">
    <source>
        <dbReference type="SAM" id="MobiDB-lite"/>
    </source>
</evidence>
<dbReference type="GeneID" id="82877973"/>
<dbReference type="CDD" id="cd00090">
    <property type="entry name" value="HTH_ARSR"/>
    <property type="match status" value="1"/>
</dbReference>
<evidence type="ECO:0000313" key="3">
    <source>
        <dbReference type="EMBL" id="AHI20407.1"/>
    </source>
</evidence>
<dbReference type="Gene3D" id="1.10.10.10">
    <property type="entry name" value="Winged helix-like DNA-binding domain superfamily/Winged helix DNA-binding domain"/>
    <property type="match status" value="1"/>
</dbReference>
<sequence>MSAVPPEANNQQDSDKATAPTGSEQEVFDQIAYEVILLTRYAAQNLPAIKRETIMDRSALILLSRLDAQGPMTVNELAEAFGLNVSTVHRQLKAAIANDLIETIEDPENPAKLHRPTANGMDTLGRELSARREDLGKIYKDWDAKDIEDFARLMLKHNKSLESYLELPWPRQHKA</sequence>
<proteinExistence type="predicted"/>
<dbReference type="EMBL" id="CP004350">
    <property type="protein sequence ID" value="AHI20407.1"/>
    <property type="molecule type" value="Genomic_DNA"/>
</dbReference>
<dbReference type="RefSeq" id="WP_006822857.1">
    <property type="nucleotide sequence ID" value="NZ_CP004350.1"/>
</dbReference>
<dbReference type="Proteomes" id="UP000019226">
    <property type="component" value="Chromosome"/>
</dbReference>
<accession>A0ABM5PR74</accession>
<gene>
    <name evidence="3" type="ORF">CCASEI_09230</name>
</gene>
<dbReference type="InterPro" id="IPR036388">
    <property type="entry name" value="WH-like_DNA-bd_sf"/>
</dbReference>
<feature type="region of interest" description="Disordered" evidence="1">
    <location>
        <begin position="1"/>
        <end position="23"/>
    </location>
</feature>
<evidence type="ECO:0000259" key="2">
    <source>
        <dbReference type="Pfam" id="PF12802"/>
    </source>
</evidence>
<organism evidence="3 4">
    <name type="scientific">Corynebacterium casei LMG S-19264</name>
    <dbReference type="NCBI Taxonomy" id="1285583"/>
    <lineage>
        <taxon>Bacteria</taxon>
        <taxon>Bacillati</taxon>
        <taxon>Actinomycetota</taxon>
        <taxon>Actinomycetes</taxon>
        <taxon>Mycobacteriales</taxon>
        <taxon>Corynebacteriaceae</taxon>
        <taxon>Corynebacterium</taxon>
    </lineage>
</organism>